<evidence type="ECO:0000313" key="2">
    <source>
        <dbReference type="EMBL" id="WOI33417.1"/>
    </source>
</evidence>
<dbReference type="Proteomes" id="UP001302666">
    <property type="component" value="Chromosome"/>
</dbReference>
<name>A0ABZ0HG19_TRISK</name>
<dbReference type="PANTHER" id="PTHR40254">
    <property type="entry name" value="BLR0577 PROTEIN"/>
    <property type="match status" value="1"/>
</dbReference>
<accession>A0ABZ0HG19</accession>
<dbReference type="InterPro" id="IPR036188">
    <property type="entry name" value="FAD/NAD-bd_sf"/>
</dbReference>
<reference evidence="2 3" key="1">
    <citation type="submission" date="2023-10" db="EMBL/GenBank/DDBJ databases">
        <title>Eight complete genome sequences of bacteria isolated from laboratory stock of Giant Kelp gametophytes.</title>
        <authorList>
            <person name="Tolentino B."/>
            <person name="Nuzhdin S."/>
        </authorList>
    </citation>
    <scope>NUCLEOTIDE SEQUENCE [LARGE SCALE GENOMIC DNA]</scope>
    <source>
        <strain evidence="2 3">LC.270.F.C4</strain>
    </source>
</reference>
<evidence type="ECO:0000313" key="3">
    <source>
        <dbReference type="Proteomes" id="UP001302666"/>
    </source>
</evidence>
<protein>
    <submittedName>
        <fullName evidence="2">FAD/NAD(P)-binding protein</fullName>
    </submittedName>
</protein>
<evidence type="ECO:0000259" key="1">
    <source>
        <dbReference type="Pfam" id="PF13454"/>
    </source>
</evidence>
<feature type="domain" description="FAD-dependent urate hydroxylase HpyO/Asp monooxygenase CreE-like FAD/NAD(P)-binding" evidence="1">
    <location>
        <begin position="5"/>
        <end position="111"/>
    </location>
</feature>
<gene>
    <name evidence="2" type="ORF">R1T40_01285</name>
</gene>
<organism evidence="2 3">
    <name type="scientific">Tritonibacter scottomollicae</name>
    <name type="common">Epibacterium scottomollicae</name>
    <dbReference type="NCBI Taxonomy" id="483013"/>
    <lineage>
        <taxon>Bacteria</taxon>
        <taxon>Pseudomonadati</taxon>
        <taxon>Pseudomonadota</taxon>
        <taxon>Alphaproteobacteria</taxon>
        <taxon>Rhodobacterales</taxon>
        <taxon>Paracoccaceae</taxon>
        <taxon>Tritonibacter</taxon>
    </lineage>
</organism>
<sequence>MKKLAIIGLGPRGLAAAEAALEVVPGLRICIFEPGPYPGVGPNFRPDEAPECLLNLPVRELDLGAPRFADWLGGTSEAYPPRAEVGRYLTERWQRLQSQVEHVPATAVSAHYDRGWIVDDRGPFDNLLLTQGQPPVTQDAQAARWSAHAAAQKLTFIDAYPTTSIRSVDWRGRVAALRGLALSALDVIALLTLGQGGTMDGDSYRASGREPDLIVPFSLDGMPPMPKPANADIDALFDPSPTERRAVISAVTRALTLSPDAAVQCLTDALAPIIARVTNTDPQPWLAAERDAPGAQERDDPVSALETGLSMAEGQRAPSVGYAVGQIWRKLQQDVRGPFAACDGSCATRSALVAFENGLKRYSYGPPVRSARLLRALIHKALVRLTVAEDPAISLERGGWRLNDQILADAMIDCVLPGPSPDDITDPLVRGLIRAGHLKVDCGLKPVTDGLSVLGRTTEGQRWATNSLVDCFGDVTAEWARKSLGGSKGV</sequence>
<dbReference type="Gene3D" id="3.50.50.60">
    <property type="entry name" value="FAD/NAD(P)-binding domain"/>
    <property type="match status" value="1"/>
</dbReference>
<dbReference type="EMBL" id="CP136704">
    <property type="protein sequence ID" value="WOI33417.1"/>
    <property type="molecule type" value="Genomic_DNA"/>
</dbReference>
<dbReference type="InterPro" id="IPR052189">
    <property type="entry name" value="L-asp_N-monooxygenase_NS-form"/>
</dbReference>
<dbReference type="SUPFAM" id="SSF51905">
    <property type="entry name" value="FAD/NAD(P)-binding domain"/>
    <property type="match status" value="1"/>
</dbReference>
<proteinExistence type="predicted"/>
<keyword evidence="3" id="KW-1185">Reference proteome</keyword>
<dbReference type="InterPro" id="IPR038732">
    <property type="entry name" value="HpyO/CreE_NAD-binding"/>
</dbReference>
<dbReference type="Pfam" id="PF13454">
    <property type="entry name" value="NAD_binding_9"/>
    <property type="match status" value="1"/>
</dbReference>
<dbReference type="PANTHER" id="PTHR40254:SF1">
    <property type="entry name" value="BLR0577 PROTEIN"/>
    <property type="match status" value="1"/>
</dbReference>